<feature type="non-terminal residue" evidence="3">
    <location>
        <position position="1"/>
    </location>
</feature>
<feature type="region of interest" description="Disordered" evidence="2">
    <location>
        <begin position="109"/>
        <end position="148"/>
    </location>
</feature>
<evidence type="ECO:0000313" key="4">
    <source>
        <dbReference type="Proteomes" id="UP001321760"/>
    </source>
</evidence>
<evidence type="ECO:0000313" key="3">
    <source>
        <dbReference type="EMBL" id="KAK4453129.1"/>
    </source>
</evidence>
<feature type="coiled-coil region" evidence="1">
    <location>
        <begin position="256"/>
        <end position="283"/>
    </location>
</feature>
<feature type="compositionally biased region" description="Acidic residues" evidence="2">
    <location>
        <begin position="131"/>
        <end position="147"/>
    </location>
</feature>
<gene>
    <name evidence="3" type="ORF">QBC34DRAFT_271309</name>
</gene>
<protein>
    <submittedName>
        <fullName evidence="3">Uncharacterized protein</fullName>
    </submittedName>
</protein>
<sequence>VTTQRDRTRQLRGYLFQKRRESRALRDKKDHVDNAFMQLFRPQLTSSRPMAVLAVDLIRQKFEDMQLARDSYYAVQSEYETAEADLMHEESRLLGLEAELYRFLENEGHVDDEADTTSESDGSVRVFGSESDSDNSSDDGSEDDSGDDVASRISLLGISAVRQDDVHPLYAQLLDAAGDHNLAKEHHEEVQMQRDKILRDLEMVLHRERKRTDPLDPISEKELETLKSSLNDIPTDHKEFETKFGVEIDQDDLDFLRDYKAEEGRLRRRLEEASRKVERLEVLCRERGAMRRNAPYNEEYAIYADNNWATFVPESNLTLEPEGGLKHDLTHPRFPILLSNPSHVLELLTPQSALKRAMAGPADDPAVAQRRAECLKEYGIENLMKKADNKPDYINQWLIHRLRTTPLEVELMFSIFEQYFKVRNLRRWQEDVLYFWRQDEAANRLADDFGGPLTPR</sequence>
<keyword evidence="4" id="KW-1185">Reference proteome</keyword>
<dbReference type="Proteomes" id="UP001321760">
    <property type="component" value="Unassembled WGS sequence"/>
</dbReference>
<feature type="non-terminal residue" evidence="3">
    <location>
        <position position="456"/>
    </location>
</feature>
<keyword evidence="1" id="KW-0175">Coiled coil</keyword>
<comment type="caution">
    <text evidence="3">The sequence shown here is derived from an EMBL/GenBank/DDBJ whole genome shotgun (WGS) entry which is preliminary data.</text>
</comment>
<dbReference type="EMBL" id="MU865921">
    <property type="protein sequence ID" value="KAK4453129.1"/>
    <property type="molecule type" value="Genomic_DNA"/>
</dbReference>
<accession>A0AAV9GZB0</accession>
<organism evidence="3 4">
    <name type="scientific">Podospora aff. communis PSN243</name>
    <dbReference type="NCBI Taxonomy" id="3040156"/>
    <lineage>
        <taxon>Eukaryota</taxon>
        <taxon>Fungi</taxon>
        <taxon>Dikarya</taxon>
        <taxon>Ascomycota</taxon>
        <taxon>Pezizomycotina</taxon>
        <taxon>Sordariomycetes</taxon>
        <taxon>Sordariomycetidae</taxon>
        <taxon>Sordariales</taxon>
        <taxon>Podosporaceae</taxon>
        <taxon>Podospora</taxon>
    </lineage>
</organism>
<name>A0AAV9GZB0_9PEZI</name>
<reference evidence="3" key="1">
    <citation type="journal article" date="2023" name="Mol. Phylogenet. Evol.">
        <title>Genome-scale phylogeny and comparative genomics of the fungal order Sordariales.</title>
        <authorList>
            <person name="Hensen N."/>
            <person name="Bonometti L."/>
            <person name="Westerberg I."/>
            <person name="Brannstrom I.O."/>
            <person name="Guillou S."/>
            <person name="Cros-Aarteil S."/>
            <person name="Calhoun S."/>
            <person name="Haridas S."/>
            <person name="Kuo A."/>
            <person name="Mondo S."/>
            <person name="Pangilinan J."/>
            <person name="Riley R."/>
            <person name="LaButti K."/>
            <person name="Andreopoulos B."/>
            <person name="Lipzen A."/>
            <person name="Chen C."/>
            <person name="Yan M."/>
            <person name="Daum C."/>
            <person name="Ng V."/>
            <person name="Clum A."/>
            <person name="Steindorff A."/>
            <person name="Ohm R.A."/>
            <person name="Martin F."/>
            <person name="Silar P."/>
            <person name="Natvig D.O."/>
            <person name="Lalanne C."/>
            <person name="Gautier V."/>
            <person name="Ament-Velasquez S.L."/>
            <person name="Kruys A."/>
            <person name="Hutchinson M.I."/>
            <person name="Powell A.J."/>
            <person name="Barry K."/>
            <person name="Miller A.N."/>
            <person name="Grigoriev I.V."/>
            <person name="Debuchy R."/>
            <person name="Gladieux P."/>
            <person name="Hiltunen Thoren M."/>
            <person name="Johannesson H."/>
        </authorList>
    </citation>
    <scope>NUCLEOTIDE SEQUENCE</scope>
    <source>
        <strain evidence="3">PSN243</strain>
    </source>
</reference>
<evidence type="ECO:0000256" key="1">
    <source>
        <dbReference type="SAM" id="Coils"/>
    </source>
</evidence>
<evidence type="ECO:0000256" key="2">
    <source>
        <dbReference type="SAM" id="MobiDB-lite"/>
    </source>
</evidence>
<reference evidence="3" key="2">
    <citation type="submission" date="2023-05" db="EMBL/GenBank/DDBJ databases">
        <authorList>
            <consortium name="Lawrence Berkeley National Laboratory"/>
            <person name="Steindorff A."/>
            <person name="Hensen N."/>
            <person name="Bonometti L."/>
            <person name="Westerberg I."/>
            <person name="Brannstrom I.O."/>
            <person name="Guillou S."/>
            <person name="Cros-Aarteil S."/>
            <person name="Calhoun S."/>
            <person name="Haridas S."/>
            <person name="Kuo A."/>
            <person name="Mondo S."/>
            <person name="Pangilinan J."/>
            <person name="Riley R."/>
            <person name="Labutti K."/>
            <person name="Andreopoulos B."/>
            <person name="Lipzen A."/>
            <person name="Chen C."/>
            <person name="Yanf M."/>
            <person name="Daum C."/>
            <person name="Ng V."/>
            <person name="Clum A."/>
            <person name="Ohm R."/>
            <person name="Martin F."/>
            <person name="Silar P."/>
            <person name="Natvig D."/>
            <person name="Lalanne C."/>
            <person name="Gautier V."/>
            <person name="Ament-Velasquez S.L."/>
            <person name="Kruys A."/>
            <person name="Hutchinson M.I."/>
            <person name="Powell A.J."/>
            <person name="Barry K."/>
            <person name="Miller A.N."/>
            <person name="Grigoriev I.V."/>
            <person name="Debuchy R."/>
            <person name="Gladieux P."/>
            <person name="Thoren M.H."/>
            <person name="Johannesson H."/>
        </authorList>
    </citation>
    <scope>NUCLEOTIDE SEQUENCE</scope>
    <source>
        <strain evidence="3">PSN243</strain>
    </source>
</reference>
<dbReference type="AlphaFoldDB" id="A0AAV9GZB0"/>
<proteinExistence type="predicted"/>